<dbReference type="Proteomes" id="UP000037923">
    <property type="component" value="Unassembled WGS sequence"/>
</dbReference>
<evidence type="ECO:0000256" key="1">
    <source>
        <dbReference type="ARBA" id="ARBA00038101"/>
    </source>
</evidence>
<sequence>MESKVASCLTQAAQATSLASAAALLEQFLVAHTAASSSPPSAPASAADTTQAACSPVVLLGVTLAELYFDGCAPSCAVSPSSLFTYLDAAVAAGHPGAMVCVGACLRDGRGGVEQNVKAGLAWLLCAASTGYLPAMHELGETYEVGVPQQPSSPPLSPEAEEGVDVDWGEAMRWYQQAAEAGYAPSQLNLGKLLLLAAEQGLLDKSADPAALEQLNAAAKRWLEACAAAGVEEGVRLLKRMK</sequence>
<dbReference type="PANTHER" id="PTHR11102">
    <property type="entry name" value="SEL-1-LIKE PROTEIN"/>
    <property type="match status" value="1"/>
</dbReference>
<dbReference type="GeneID" id="26909538"/>
<protein>
    <recommendedName>
        <fullName evidence="4">Sel1 repeat-containing protein</fullName>
    </recommendedName>
</protein>
<organism evidence="2 3">
    <name type="scientific">Leptomonas pyrrhocoris</name>
    <name type="common">Firebug parasite</name>
    <dbReference type="NCBI Taxonomy" id="157538"/>
    <lineage>
        <taxon>Eukaryota</taxon>
        <taxon>Discoba</taxon>
        <taxon>Euglenozoa</taxon>
        <taxon>Kinetoplastea</taxon>
        <taxon>Metakinetoplastina</taxon>
        <taxon>Trypanosomatida</taxon>
        <taxon>Trypanosomatidae</taxon>
        <taxon>Leishmaniinae</taxon>
        <taxon>Leptomonas</taxon>
    </lineage>
</organism>
<dbReference type="OrthoDB" id="2384430at2759"/>
<comment type="caution">
    <text evidence="2">The sequence shown here is derived from an EMBL/GenBank/DDBJ whole genome shotgun (WGS) entry which is preliminary data.</text>
</comment>
<dbReference type="SMART" id="SM00671">
    <property type="entry name" value="SEL1"/>
    <property type="match status" value="2"/>
</dbReference>
<dbReference type="VEuPathDB" id="TriTrypDB:LpyrH10_30_0160"/>
<accession>A0A0N0DRB4</accession>
<dbReference type="AlphaFoldDB" id="A0A0N0DRB4"/>
<name>A0A0N0DRB4_LEPPY</name>
<evidence type="ECO:0008006" key="4">
    <source>
        <dbReference type="Google" id="ProtNLM"/>
    </source>
</evidence>
<proteinExistence type="inferred from homology"/>
<dbReference type="EMBL" id="LGTL01000030">
    <property type="protein sequence ID" value="KPA74241.1"/>
    <property type="molecule type" value="Genomic_DNA"/>
</dbReference>
<keyword evidence="3" id="KW-1185">Reference proteome</keyword>
<evidence type="ECO:0000313" key="2">
    <source>
        <dbReference type="EMBL" id="KPA74241.1"/>
    </source>
</evidence>
<dbReference type="InterPro" id="IPR050767">
    <property type="entry name" value="Sel1_AlgK"/>
</dbReference>
<reference evidence="2 3" key="1">
    <citation type="submission" date="2015-07" db="EMBL/GenBank/DDBJ databases">
        <title>High-quality genome of monoxenous trypanosomatid Leptomonas pyrrhocoris.</title>
        <authorList>
            <person name="Flegontov P."/>
            <person name="Butenko A."/>
            <person name="Firsov S."/>
            <person name="Vlcek C."/>
            <person name="Logacheva M.D."/>
            <person name="Field M."/>
            <person name="Filatov D."/>
            <person name="Flegontova O."/>
            <person name="Gerasimov E."/>
            <person name="Jackson A.P."/>
            <person name="Kelly S."/>
            <person name="Opperdoes F."/>
            <person name="O'Reilly A."/>
            <person name="Votypka J."/>
            <person name="Yurchenko V."/>
            <person name="Lukes J."/>
        </authorList>
    </citation>
    <scope>NUCLEOTIDE SEQUENCE [LARGE SCALE GENOMIC DNA]</scope>
    <source>
        <strain evidence="2">H10</strain>
    </source>
</reference>
<dbReference type="SUPFAM" id="SSF81901">
    <property type="entry name" value="HCP-like"/>
    <property type="match status" value="1"/>
</dbReference>
<dbReference type="PANTHER" id="PTHR11102:SF160">
    <property type="entry name" value="ERAD-ASSOCIATED E3 UBIQUITIN-PROTEIN LIGASE COMPONENT HRD3"/>
    <property type="match status" value="1"/>
</dbReference>
<evidence type="ECO:0000313" key="3">
    <source>
        <dbReference type="Proteomes" id="UP000037923"/>
    </source>
</evidence>
<dbReference type="Gene3D" id="1.25.40.10">
    <property type="entry name" value="Tetratricopeptide repeat domain"/>
    <property type="match status" value="1"/>
</dbReference>
<dbReference type="RefSeq" id="XP_015652680.1">
    <property type="nucleotide sequence ID" value="XM_015808629.1"/>
</dbReference>
<gene>
    <name evidence="2" type="ORF">ABB37_09255</name>
</gene>
<dbReference type="InterPro" id="IPR006597">
    <property type="entry name" value="Sel1-like"/>
</dbReference>
<dbReference type="InterPro" id="IPR011990">
    <property type="entry name" value="TPR-like_helical_dom_sf"/>
</dbReference>
<comment type="similarity">
    <text evidence="1">Belongs to the sel-1 family.</text>
</comment>